<sequence>MIKINSLLKVRRLCAARINSLDFAQRGNSDFREVHFDEIKNQKTPICRLYKLGFKFTIDAKFIL</sequence>
<proteinExistence type="predicted"/>
<evidence type="ECO:0000313" key="2">
    <source>
        <dbReference type="Proteomes" id="UP000238314"/>
    </source>
</evidence>
<name>A0A2S7KK14_9FLAO</name>
<accession>A0A2S7KK14</accession>
<protein>
    <submittedName>
        <fullName evidence="1">Uncharacterized protein</fullName>
    </submittedName>
</protein>
<dbReference type="AlphaFoldDB" id="A0A2S7KK14"/>
<comment type="caution">
    <text evidence="1">The sequence shown here is derived from an EMBL/GenBank/DDBJ whole genome shotgun (WGS) entry which is preliminary data.</text>
</comment>
<organism evidence="1 2">
    <name type="scientific">Chryseobacterium piscicola</name>
    <dbReference type="NCBI Taxonomy" id="551459"/>
    <lineage>
        <taxon>Bacteria</taxon>
        <taxon>Pseudomonadati</taxon>
        <taxon>Bacteroidota</taxon>
        <taxon>Flavobacteriia</taxon>
        <taxon>Flavobacteriales</taxon>
        <taxon>Weeksellaceae</taxon>
        <taxon>Chryseobacterium group</taxon>
        <taxon>Chryseobacterium</taxon>
    </lineage>
</organism>
<dbReference type="EMBL" id="MUGO01000001">
    <property type="protein sequence ID" value="PQA98254.1"/>
    <property type="molecule type" value="Genomic_DNA"/>
</dbReference>
<gene>
    <name evidence="1" type="ORF">B0A70_01350</name>
</gene>
<evidence type="ECO:0000313" key="1">
    <source>
        <dbReference type="EMBL" id="PQA98254.1"/>
    </source>
</evidence>
<dbReference type="Proteomes" id="UP000238314">
    <property type="component" value="Unassembled WGS sequence"/>
</dbReference>
<keyword evidence="2" id="KW-1185">Reference proteome</keyword>
<reference evidence="1 2" key="1">
    <citation type="submission" date="2016-11" db="EMBL/GenBank/DDBJ databases">
        <title>Whole genomes of Flavobacteriaceae.</title>
        <authorList>
            <person name="Stine C."/>
            <person name="Li C."/>
            <person name="Tadesse D."/>
        </authorList>
    </citation>
    <scope>NUCLEOTIDE SEQUENCE [LARGE SCALE GENOMIC DNA]</scope>
    <source>
        <strain evidence="1 2">DSM 21068</strain>
    </source>
</reference>